<evidence type="ECO:0000256" key="6">
    <source>
        <dbReference type="ARBA" id="ARBA00023014"/>
    </source>
</evidence>
<proteinExistence type="predicted"/>
<dbReference type="Gene3D" id="3.30.413.10">
    <property type="entry name" value="Sulfite Reductase Hemoprotein, domain 1"/>
    <property type="match status" value="2"/>
</dbReference>
<keyword evidence="10" id="KW-1185">Reference proteome</keyword>
<dbReference type="RefSeq" id="WP_084372751.1">
    <property type="nucleotide sequence ID" value="NZ_FWYF01000002.1"/>
</dbReference>
<keyword evidence="3" id="KW-0479">Metal-binding</keyword>
<dbReference type="InterPro" id="IPR006066">
    <property type="entry name" value="NO2/SO3_Rdtase_FeS/sirohaem_BS"/>
</dbReference>
<feature type="domain" description="Nitrite/sulphite reductase 4Fe-4S" evidence="7">
    <location>
        <begin position="404"/>
        <end position="547"/>
    </location>
</feature>
<feature type="domain" description="Nitrite/Sulfite reductase ferredoxin-like" evidence="8">
    <location>
        <begin position="326"/>
        <end position="391"/>
    </location>
</feature>
<dbReference type="STRING" id="692418.SAMN04488029_2077"/>
<dbReference type="GO" id="GO:0016491">
    <property type="term" value="F:oxidoreductase activity"/>
    <property type="evidence" value="ECO:0007669"/>
    <property type="project" value="UniProtKB-KW"/>
</dbReference>
<keyword evidence="4" id="KW-0560">Oxidoreductase</keyword>
<dbReference type="GO" id="GO:0051539">
    <property type="term" value="F:4 iron, 4 sulfur cluster binding"/>
    <property type="evidence" value="ECO:0007669"/>
    <property type="project" value="UniProtKB-KW"/>
</dbReference>
<reference evidence="9 10" key="1">
    <citation type="submission" date="2017-04" db="EMBL/GenBank/DDBJ databases">
        <authorList>
            <person name="Afonso C.L."/>
            <person name="Miller P.J."/>
            <person name="Scott M.A."/>
            <person name="Spackman E."/>
            <person name="Goraichik I."/>
            <person name="Dimitrov K.M."/>
            <person name="Suarez D.L."/>
            <person name="Swayne D.E."/>
        </authorList>
    </citation>
    <scope>NUCLEOTIDE SEQUENCE [LARGE SCALE GENOMIC DNA]</scope>
    <source>
        <strain evidence="9 10">DSM 26133</strain>
    </source>
</reference>
<evidence type="ECO:0000256" key="1">
    <source>
        <dbReference type="ARBA" id="ARBA00022485"/>
    </source>
</evidence>
<dbReference type="InterPro" id="IPR005117">
    <property type="entry name" value="NiRdtase/SiRdtase_haem-b_fer"/>
</dbReference>
<keyword evidence="5" id="KW-0408">Iron</keyword>
<keyword evidence="1" id="KW-0004">4Fe-4S</keyword>
<feature type="domain" description="Nitrite/Sulfite reductase ferredoxin-like" evidence="8">
    <location>
        <begin position="50"/>
        <end position="115"/>
    </location>
</feature>
<name>A0A1W2GDK3_REIFA</name>
<evidence type="ECO:0000256" key="3">
    <source>
        <dbReference type="ARBA" id="ARBA00022723"/>
    </source>
</evidence>
<evidence type="ECO:0000259" key="8">
    <source>
        <dbReference type="Pfam" id="PF03460"/>
    </source>
</evidence>
<dbReference type="PANTHER" id="PTHR32439:SF9">
    <property type="entry name" value="BLR3264 PROTEIN"/>
    <property type="match status" value="1"/>
</dbReference>
<dbReference type="GO" id="GO:0020037">
    <property type="term" value="F:heme binding"/>
    <property type="evidence" value="ECO:0007669"/>
    <property type="project" value="InterPro"/>
</dbReference>
<accession>A0A1W2GDK3</accession>
<dbReference type="InterPro" id="IPR045854">
    <property type="entry name" value="NO2/SO3_Rdtase_4Fe4S_sf"/>
</dbReference>
<dbReference type="InterPro" id="IPR006067">
    <property type="entry name" value="NO2/SO3_Rdtase_4Fe4S_dom"/>
</dbReference>
<dbReference type="AlphaFoldDB" id="A0A1W2GDK3"/>
<evidence type="ECO:0000259" key="7">
    <source>
        <dbReference type="Pfam" id="PF01077"/>
    </source>
</evidence>
<keyword evidence="2" id="KW-0349">Heme</keyword>
<dbReference type="InterPro" id="IPR051329">
    <property type="entry name" value="NIR_SIR_4Fe-4S"/>
</dbReference>
<dbReference type="Gene3D" id="3.90.480.10">
    <property type="entry name" value="Sulfite Reductase Hemoprotein,Domain 2"/>
    <property type="match status" value="1"/>
</dbReference>
<feature type="domain" description="Nitrite/sulphite reductase 4Fe-4S" evidence="7">
    <location>
        <begin position="125"/>
        <end position="279"/>
    </location>
</feature>
<dbReference type="InterPro" id="IPR036136">
    <property type="entry name" value="Nit/Sulf_reduc_fer-like_dom_sf"/>
</dbReference>
<dbReference type="PRINTS" id="PR00397">
    <property type="entry name" value="SIROHAEM"/>
</dbReference>
<dbReference type="EMBL" id="FWYF01000002">
    <property type="protein sequence ID" value="SMD34562.1"/>
    <property type="molecule type" value="Genomic_DNA"/>
</dbReference>
<dbReference type="GO" id="GO:0046872">
    <property type="term" value="F:metal ion binding"/>
    <property type="evidence" value="ECO:0007669"/>
    <property type="project" value="UniProtKB-KW"/>
</dbReference>
<evidence type="ECO:0000256" key="5">
    <source>
        <dbReference type="ARBA" id="ARBA00023004"/>
    </source>
</evidence>
<keyword evidence="6" id="KW-0411">Iron-sulfur</keyword>
<evidence type="ECO:0000256" key="4">
    <source>
        <dbReference type="ARBA" id="ARBA00023002"/>
    </source>
</evidence>
<evidence type="ECO:0000313" key="9">
    <source>
        <dbReference type="EMBL" id="SMD34562.1"/>
    </source>
</evidence>
<gene>
    <name evidence="9" type="ORF">SAMN04488029_2077</name>
</gene>
<evidence type="ECO:0000256" key="2">
    <source>
        <dbReference type="ARBA" id="ARBA00022617"/>
    </source>
</evidence>
<dbReference type="Pfam" id="PF03460">
    <property type="entry name" value="NIR_SIR_ferr"/>
    <property type="match status" value="2"/>
</dbReference>
<dbReference type="PANTHER" id="PTHR32439">
    <property type="entry name" value="FERREDOXIN--NITRITE REDUCTASE, CHLOROPLASTIC"/>
    <property type="match status" value="1"/>
</dbReference>
<dbReference type="Pfam" id="PF01077">
    <property type="entry name" value="NIR_SIR"/>
    <property type="match status" value="2"/>
</dbReference>
<protein>
    <submittedName>
        <fullName evidence="9">Sulfite reductase (Ferredoxin)</fullName>
    </submittedName>
</protein>
<organism evidence="9 10">
    <name type="scientific">Reichenbachiella faecimaris</name>
    <dbReference type="NCBI Taxonomy" id="692418"/>
    <lineage>
        <taxon>Bacteria</taxon>
        <taxon>Pseudomonadati</taxon>
        <taxon>Bacteroidota</taxon>
        <taxon>Cytophagia</taxon>
        <taxon>Cytophagales</taxon>
        <taxon>Reichenbachiellaceae</taxon>
        <taxon>Reichenbachiella</taxon>
    </lineage>
</organism>
<dbReference type="Proteomes" id="UP000192472">
    <property type="component" value="Unassembled WGS sequence"/>
</dbReference>
<dbReference type="SUPFAM" id="SSF55124">
    <property type="entry name" value="Nitrite/Sulfite reductase N-terminal domain-like"/>
    <property type="match status" value="2"/>
</dbReference>
<sequence length="707" mass="79932">MQSFRSELENLENPVVQKDIIALADKIQIFREGKIDPDKFRSLRLARGVYGQRQPGNQMVRIKIPFGKMSVKQLKRIADISNEFGGGNLHATTRQDIQVHYVSLDRTPELWAKLEQDDITLREACGNTLRNVTASPVAGIDKDEPFDVSPYAHALFKYFLRNPVCQEMGRKFKISFSSSEKDTGISFIHDIGFIPKVKTEGGKEVRGFKVMIGGGLGAQPVPAQKAYDFLPEDQMIPFAEALLRVFDRYGERKRRMKARFKFLITEIGIDEVMRLVEEERKALSTQSYVVKNLLGQPRLPEQLVFSDKAINDQEKYEAWRNTNVWEQKQEGFYAVSIKLPNGDMNWEKAHAFGDVVLKYAADDIRVTVNQGYILRFVKEESLKSLYAELEALNLADPGFNSTADIIACAGTDTCNLGISNSTRVALELENVIEQEYPELIKNNNLHIKISGCPNSCGQHAIASIGFHGSSLRNKVNKKTVPAVQVLLGGGLGSNGDGFIAEKVIKVPSKRTPDVLRVLFNDYEENANEGEYYYDYFRRQGKDYFYQLLKFLADLETLKPTDYIDWGKEEQFEVETEVGECAGVIIDLFSTLMHDAEEKFVWAQEAFEGGNIADSIYHTYNVFINAAKALLIDKGITVNNQVSVMNAFEEEFGQDFKSLTGGTFKDFVLKINQNEPSEAFAISYREDAAKFLERIKEVQKDLLVEEPA</sequence>
<dbReference type="SUPFAM" id="SSF56014">
    <property type="entry name" value="Nitrite and sulphite reductase 4Fe-4S domain-like"/>
    <property type="match status" value="2"/>
</dbReference>
<evidence type="ECO:0000313" key="10">
    <source>
        <dbReference type="Proteomes" id="UP000192472"/>
    </source>
</evidence>
<dbReference type="OrthoDB" id="9803707at2"/>